<dbReference type="SMART" id="SM01270">
    <property type="entry name" value="Longin"/>
    <property type="match status" value="1"/>
</dbReference>
<keyword evidence="10" id="KW-0175">Coiled coil</keyword>
<keyword evidence="6" id="KW-0564">Palmitate</keyword>
<evidence type="ECO:0000256" key="2">
    <source>
        <dbReference type="ARBA" id="ARBA00008025"/>
    </source>
</evidence>
<name>A0ABR3ZYC1_9LECA</name>
<dbReference type="PROSITE" id="PS50859">
    <property type="entry name" value="LONGIN"/>
    <property type="match status" value="1"/>
</dbReference>
<evidence type="ECO:0000256" key="8">
    <source>
        <dbReference type="ARBA" id="ARBA00023289"/>
    </source>
</evidence>
<organism evidence="13 14">
    <name type="scientific">Stereocaulon virgatum</name>
    <dbReference type="NCBI Taxonomy" id="373712"/>
    <lineage>
        <taxon>Eukaryota</taxon>
        <taxon>Fungi</taxon>
        <taxon>Dikarya</taxon>
        <taxon>Ascomycota</taxon>
        <taxon>Pezizomycotina</taxon>
        <taxon>Lecanoromycetes</taxon>
        <taxon>OSLEUM clade</taxon>
        <taxon>Lecanoromycetidae</taxon>
        <taxon>Lecanorales</taxon>
        <taxon>Lecanorineae</taxon>
        <taxon>Stereocaulaceae</taxon>
        <taxon>Stereocaulon</taxon>
    </lineage>
</organism>
<dbReference type="PROSITE" id="PS50892">
    <property type="entry name" value="V_SNARE"/>
    <property type="match status" value="1"/>
</dbReference>
<dbReference type="Pfam" id="PF13774">
    <property type="entry name" value="Longin"/>
    <property type="match status" value="1"/>
</dbReference>
<evidence type="ECO:0000256" key="7">
    <source>
        <dbReference type="ARBA" id="ARBA00023288"/>
    </source>
</evidence>
<evidence type="ECO:0000256" key="6">
    <source>
        <dbReference type="ARBA" id="ARBA00023139"/>
    </source>
</evidence>
<keyword evidence="8" id="KW-0636">Prenylation</keyword>
<proteinExistence type="inferred from homology"/>
<evidence type="ECO:0000256" key="5">
    <source>
        <dbReference type="ARBA" id="ARBA00023136"/>
    </source>
</evidence>
<keyword evidence="5" id="KW-0472">Membrane</keyword>
<sequence length="197" mass="22567">MKIFYIGVLKNENKPAHELCVEKDLSSYSRFTRDNYGQFMSLFSKTVAERTKPGQRQDVEEKSYTFHAYGRTEGVAGIIISDADYPALVAHQLLSKVVDEFLSRYPRSSFANSNPTLDFPQLKEYIVKYQDPQQADSIMKIQKELDETKIVLHKTIESVLERGEKIDSLVEKSDGLSAQSKMFYKQAKQQNSCCVIM</sequence>
<dbReference type="EMBL" id="JBEFKJ010000030">
    <property type="protein sequence ID" value="KAL2038692.1"/>
    <property type="molecule type" value="Genomic_DNA"/>
</dbReference>
<comment type="subcellular location">
    <subcellularLocation>
        <location evidence="1">Cell membrane</location>
        <topology evidence="1">Lipid-anchor</topology>
        <orientation evidence="1">Cytoplasmic side</orientation>
    </subcellularLocation>
</comment>
<reference evidence="13 14" key="1">
    <citation type="submission" date="2024-09" db="EMBL/GenBank/DDBJ databases">
        <title>Rethinking Asexuality: The Enigmatic Case of Functional Sexual Genes in Lepraria (Stereocaulaceae).</title>
        <authorList>
            <person name="Doellman M."/>
            <person name="Sun Y."/>
            <person name="Barcenas-Pena A."/>
            <person name="Lumbsch H.T."/>
            <person name="Grewe F."/>
        </authorList>
    </citation>
    <scope>NUCLEOTIDE SEQUENCE [LARGE SCALE GENOMIC DNA]</scope>
    <source>
        <strain evidence="13 14">Mercado 3170</strain>
    </source>
</reference>
<dbReference type="CDD" id="cd15867">
    <property type="entry name" value="R-SNARE_YKT6"/>
    <property type="match status" value="1"/>
</dbReference>
<evidence type="ECO:0000259" key="12">
    <source>
        <dbReference type="PROSITE" id="PS50892"/>
    </source>
</evidence>
<accession>A0ABR3ZYC1</accession>
<evidence type="ECO:0000256" key="1">
    <source>
        <dbReference type="ARBA" id="ARBA00004342"/>
    </source>
</evidence>
<dbReference type="InterPro" id="IPR011012">
    <property type="entry name" value="Longin-like_dom_sf"/>
</dbReference>
<evidence type="ECO:0000256" key="3">
    <source>
        <dbReference type="ARBA" id="ARBA00022475"/>
    </source>
</evidence>
<dbReference type="PROSITE" id="PS00417">
    <property type="entry name" value="SYNAPTOBREVIN"/>
    <property type="match status" value="1"/>
</dbReference>
<evidence type="ECO:0000256" key="10">
    <source>
        <dbReference type="PROSITE-ProRule" id="PRU00290"/>
    </source>
</evidence>
<evidence type="ECO:0000256" key="9">
    <source>
        <dbReference type="ARBA" id="ARBA00026133"/>
    </source>
</evidence>
<dbReference type="Proteomes" id="UP001590950">
    <property type="component" value="Unassembled WGS sequence"/>
</dbReference>
<keyword evidence="4" id="KW-0488">Methylation</keyword>
<dbReference type="InterPro" id="IPR001388">
    <property type="entry name" value="Synaptobrevin-like"/>
</dbReference>
<feature type="domain" description="Longin" evidence="11">
    <location>
        <begin position="7"/>
        <end position="126"/>
    </location>
</feature>
<evidence type="ECO:0000313" key="13">
    <source>
        <dbReference type="EMBL" id="KAL2038692.1"/>
    </source>
</evidence>
<evidence type="ECO:0000259" key="11">
    <source>
        <dbReference type="PROSITE" id="PS50859"/>
    </source>
</evidence>
<protein>
    <recommendedName>
        <fullName evidence="9">Synaptobrevin homolog YKT6</fullName>
    </recommendedName>
</protein>
<dbReference type="InterPro" id="IPR010908">
    <property type="entry name" value="Longin_dom"/>
</dbReference>
<keyword evidence="3" id="KW-1003">Cell membrane</keyword>
<evidence type="ECO:0000313" key="14">
    <source>
        <dbReference type="Proteomes" id="UP001590950"/>
    </source>
</evidence>
<gene>
    <name evidence="13" type="ORF">N7G274_008450</name>
</gene>
<dbReference type="InterPro" id="IPR042855">
    <property type="entry name" value="V_SNARE_CC"/>
</dbReference>
<dbReference type="SUPFAM" id="SSF64356">
    <property type="entry name" value="SNARE-like"/>
    <property type="match status" value="1"/>
</dbReference>
<comment type="similarity">
    <text evidence="2">Belongs to the synaptobrevin family.</text>
</comment>
<dbReference type="CDD" id="cd14824">
    <property type="entry name" value="Longin"/>
    <property type="match status" value="1"/>
</dbReference>
<comment type="caution">
    <text evidence="13">The sequence shown here is derived from an EMBL/GenBank/DDBJ whole genome shotgun (WGS) entry which is preliminary data.</text>
</comment>
<dbReference type="PANTHER" id="PTHR45806:SF1">
    <property type="entry name" value="SYNAPTOBREVIN HOMOLOG YKT6"/>
    <property type="match status" value="1"/>
</dbReference>
<dbReference type="PRINTS" id="PR00219">
    <property type="entry name" value="SYNAPTOBREVN"/>
</dbReference>
<dbReference type="Gene3D" id="1.20.5.110">
    <property type="match status" value="1"/>
</dbReference>
<feature type="domain" description="V-SNARE coiled-coil homology" evidence="12">
    <location>
        <begin position="137"/>
        <end position="197"/>
    </location>
</feature>
<dbReference type="PANTHER" id="PTHR45806">
    <property type="entry name" value="SYNAPTOBREVIN HOMOLOG YKT6"/>
    <property type="match status" value="1"/>
</dbReference>
<evidence type="ECO:0000256" key="4">
    <source>
        <dbReference type="ARBA" id="ARBA00022481"/>
    </source>
</evidence>
<dbReference type="InterPro" id="IPR045848">
    <property type="entry name" value="R-SNARE_YKT6"/>
</dbReference>
<dbReference type="Pfam" id="PF00957">
    <property type="entry name" value="Synaptobrevin"/>
    <property type="match status" value="1"/>
</dbReference>
<dbReference type="SUPFAM" id="SSF58038">
    <property type="entry name" value="SNARE fusion complex"/>
    <property type="match status" value="1"/>
</dbReference>
<dbReference type="Gene3D" id="3.30.450.50">
    <property type="entry name" value="Longin domain"/>
    <property type="match status" value="1"/>
</dbReference>
<keyword evidence="7" id="KW-0449">Lipoprotein</keyword>
<keyword evidence="14" id="KW-1185">Reference proteome</keyword>